<reference evidence="4" key="1">
    <citation type="journal article" date="2019" name="Environ. Microbiol.">
        <title>Fungal ecological strategies reflected in gene transcription - a case study of two litter decomposers.</title>
        <authorList>
            <person name="Barbi F."/>
            <person name="Kohler A."/>
            <person name="Barry K."/>
            <person name="Baskaran P."/>
            <person name="Daum C."/>
            <person name="Fauchery L."/>
            <person name="Ihrmark K."/>
            <person name="Kuo A."/>
            <person name="LaButti K."/>
            <person name="Lipzen A."/>
            <person name="Morin E."/>
            <person name="Grigoriev I.V."/>
            <person name="Henrissat B."/>
            <person name="Lindahl B."/>
            <person name="Martin F."/>
        </authorList>
    </citation>
    <scope>NUCLEOTIDE SEQUENCE</scope>
    <source>
        <strain evidence="4">JB14</strain>
    </source>
</reference>
<dbReference type="Proteomes" id="UP000799118">
    <property type="component" value="Unassembled WGS sequence"/>
</dbReference>
<evidence type="ECO:0000256" key="2">
    <source>
        <dbReference type="SAM" id="MobiDB-lite"/>
    </source>
</evidence>
<accession>A0A6A4I5M5</accession>
<keyword evidence="3" id="KW-0472">Membrane</keyword>
<keyword evidence="3" id="KW-1133">Transmembrane helix</keyword>
<dbReference type="OrthoDB" id="4179406at2759"/>
<feature type="transmembrane region" description="Helical" evidence="3">
    <location>
        <begin position="112"/>
        <end position="132"/>
    </location>
</feature>
<evidence type="ECO:0000256" key="1">
    <source>
        <dbReference type="SAM" id="Coils"/>
    </source>
</evidence>
<protein>
    <submittedName>
        <fullName evidence="4">Uncharacterized protein</fullName>
    </submittedName>
</protein>
<organism evidence="4 5">
    <name type="scientific">Gymnopus androsaceus JB14</name>
    <dbReference type="NCBI Taxonomy" id="1447944"/>
    <lineage>
        <taxon>Eukaryota</taxon>
        <taxon>Fungi</taxon>
        <taxon>Dikarya</taxon>
        <taxon>Basidiomycota</taxon>
        <taxon>Agaricomycotina</taxon>
        <taxon>Agaricomycetes</taxon>
        <taxon>Agaricomycetidae</taxon>
        <taxon>Agaricales</taxon>
        <taxon>Marasmiineae</taxon>
        <taxon>Omphalotaceae</taxon>
        <taxon>Gymnopus</taxon>
    </lineage>
</organism>
<feature type="coiled-coil region" evidence="1">
    <location>
        <begin position="311"/>
        <end position="341"/>
    </location>
</feature>
<feature type="compositionally biased region" description="Low complexity" evidence="2">
    <location>
        <begin position="30"/>
        <end position="45"/>
    </location>
</feature>
<keyword evidence="5" id="KW-1185">Reference proteome</keyword>
<keyword evidence="3" id="KW-0812">Transmembrane</keyword>
<keyword evidence="1" id="KW-0175">Coiled coil</keyword>
<gene>
    <name evidence="4" type="ORF">BT96DRAFT_853089</name>
</gene>
<name>A0A6A4I5M5_9AGAR</name>
<dbReference type="EMBL" id="ML769411">
    <property type="protein sequence ID" value="KAE9405213.1"/>
    <property type="molecule type" value="Genomic_DNA"/>
</dbReference>
<feature type="compositionally biased region" description="Basic and acidic residues" evidence="2">
    <location>
        <begin position="1"/>
        <end position="11"/>
    </location>
</feature>
<sequence length="456" mass="50215">MSDRRADTSKDDEWEDLSDAPDEHPKEQRSPSVPASVSSKSSRQSSPRKRKFGQRSTQSSRNTSSSARSGPRPARHFPTEEWTAEISDLAVSTARYVIDVLGGGISLLRKPLSFLVFLWLFLLLCSYISSAVTRTLRPLCFVPGIRSTSLCMIDSSQTKLPKSKGSSVSPKWADYPGLMNAQSLTFEQLLDDSVGGSGLSLDIKKAEMATSDLITLVKFSKLTSKELLAESLAGFVEDARRTGRGLQRLGSKVGGAVDQIMAVNDYAVNAISAAQSSSPSIVQSLLIPFSSRPSTDEIILRTFVEAMSVLSTTIERLIVEAEVQLANLEKLEERLSVLHELVSREDSTISSAKSELLSHLWSKLGGNRRTLNGYDDHLRLLNGLGDYRKQALAHVVSALQTLRSLSDDMEDMRERVAEPELAGSHIPVKVHLNSIHLGLQRLKDSRVKARRGRKKR</sequence>
<proteinExistence type="predicted"/>
<evidence type="ECO:0000256" key="3">
    <source>
        <dbReference type="SAM" id="Phobius"/>
    </source>
</evidence>
<evidence type="ECO:0000313" key="4">
    <source>
        <dbReference type="EMBL" id="KAE9405213.1"/>
    </source>
</evidence>
<feature type="region of interest" description="Disordered" evidence="2">
    <location>
        <begin position="1"/>
        <end position="79"/>
    </location>
</feature>
<evidence type="ECO:0000313" key="5">
    <source>
        <dbReference type="Proteomes" id="UP000799118"/>
    </source>
</evidence>
<feature type="compositionally biased region" description="Low complexity" evidence="2">
    <location>
        <begin position="54"/>
        <end position="72"/>
    </location>
</feature>
<dbReference type="AlphaFoldDB" id="A0A6A4I5M5"/>